<evidence type="ECO:0000256" key="3">
    <source>
        <dbReference type="ARBA" id="ARBA00022777"/>
    </source>
</evidence>
<dbReference type="Gene3D" id="3.50.50.100">
    <property type="match status" value="1"/>
</dbReference>
<protein>
    <recommendedName>
        <fullName evidence="6">Rhodanese domain-containing protein</fullName>
    </recommendedName>
</protein>
<dbReference type="Pfam" id="PF00586">
    <property type="entry name" value="AIRS"/>
    <property type="match status" value="1"/>
</dbReference>
<evidence type="ECO:0000256" key="2">
    <source>
        <dbReference type="ARBA" id="ARBA00022741"/>
    </source>
</evidence>
<dbReference type="Gene3D" id="3.90.650.10">
    <property type="entry name" value="PurM-like C-terminal domain"/>
    <property type="match status" value="1"/>
</dbReference>
<keyword evidence="2" id="KW-0547">Nucleotide-binding</keyword>
<sequence>MSIAIPPAANYLDLVLIGGGHAHAQVIKMWGMQPLAGVRLTVISPQVQTPYSGMLPGLVAGHYQFDDAHIDLMRLCQFAGARFIQASVVAIDLEQKQLLLNDKDRPPIGFDLLSINSGITPDLSIAGAEQFATPVKPISDFYPRWQRTLETLRKASTPAAISVVGGGAAGVELILAMQHAISQYPEIVTPSYHLLYSSAELLKAYPQRIRKLVNTALQNKGVQLHAEAKVINIADQRIDIEGAGHGQDKNHSLPSEHIFWCTNAKAADWPRHSGLACDANGFIAINDSLQSLSHDFVFAAGDTAQQVNHPRPAAGVFAVRQGPVLFANLQSKLLGQPLKQHRPQKDFLSILALGGKTAIAHRPLWPTLSGDWVWRWKDKIDRRFMAMFSELSMSTNQPRTQLVDPFITGDETPSDAQAMRCGGCGAKVGASTLSKVIKQLSPVQRDDIAWGLDAPDDAAAIWINQDQNTAPQLLLQSVDHFRAFIDEPYLLGQIAAQHALSDLFAMNAQPQSAMAIASLPFAGDKITERDLLQLMSGAVKVLNDNHCSLTGGHTSEAAELSIGFVVNGLAAKNAVLTKANLHEGEVLILSQALGTGTLFAAHGQLQAQGKCLEGALAAMLSSNRSAGKIFHDHGATACTDVTGFGLLGHLVEMLKPSGLSAQLKLGSIPALDGALACLANGISSSLQEQNQRIGAAVKNTEAWRNHPVYPLLFDPQTSGGLLASVPHARAAACVQALREAGYPAACIIGGVYRDEAAASPIELTA</sequence>
<feature type="domain" description="Rhodanese" evidence="6">
    <location>
        <begin position="729"/>
        <end position="763"/>
    </location>
</feature>
<dbReference type="InterPro" id="IPR036188">
    <property type="entry name" value="FAD/NAD-bd_sf"/>
</dbReference>
<evidence type="ECO:0000256" key="5">
    <source>
        <dbReference type="ARBA" id="ARBA00023266"/>
    </source>
</evidence>
<evidence type="ECO:0000256" key="4">
    <source>
        <dbReference type="ARBA" id="ARBA00022840"/>
    </source>
</evidence>
<dbReference type="RefSeq" id="WP_008251843.1">
    <property type="nucleotide sequence ID" value="NZ_CP014544.1"/>
</dbReference>
<keyword evidence="3" id="KW-0418">Kinase</keyword>
<dbReference type="Pfam" id="PF07992">
    <property type="entry name" value="Pyr_redox_2"/>
    <property type="match status" value="1"/>
</dbReference>
<dbReference type="PROSITE" id="PS50206">
    <property type="entry name" value="RHODANESE_3"/>
    <property type="match status" value="1"/>
</dbReference>
<proteinExistence type="predicted"/>
<dbReference type="GO" id="GO:0004756">
    <property type="term" value="F:selenide, water dikinase activity"/>
    <property type="evidence" value="ECO:0007669"/>
    <property type="project" value="TreeGrafter"/>
</dbReference>
<dbReference type="AlphaFoldDB" id="A0A127M8R6"/>
<dbReference type="InterPro" id="IPR017584">
    <property type="entry name" value="Pyridine_nucleo_diS_OxRdtase_N"/>
</dbReference>
<dbReference type="SUPFAM" id="SSF56042">
    <property type="entry name" value="PurM C-terminal domain-like"/>
    <property type="match status" value="1"/>
</dbReference>
<dbReference type="InterPro" id="IPR036676">
    <property type="entry name" value="PurM-like_C_sf"/>
</dbReference>
<dbReference type="InterPro" id="IPR016188">
    <property type="entry name" value="PurM-like_N"/>
</dbReference>
<dbReference type="PANTHER" id="PTHR10256">
    <property type="entry name" value="SELENIDE, WATER DIKINASE"/>
    <property type="match status" value="1"/>
</dbReference>
<dbReference type="NCBIfam" id="TIGR03169">
    <property type="entry name" value="Nterm_to_SelD"/>
    <property type="match status" value="1"/>
</dbReference>
<dbReference type="NCBIfam" id="TIGR00476">
    <property type="entry name" value="selD"/>
    <property type="match status" value="1"/>
</dbReference>
<evidence type="ECO:0000313" key="8">
    <source>
        <dbReference type="Proteomes" id="UP000074119"/>
    </source>
</evidence>
<keyword evidence="1" id="KW-0808">Transferase</keyword>
<gene>
    <name evidence="7" type="ORF">AZF00_15345</name>
</gene>
<keyword evidence="5" id="KW-0711">Selenium</keyword>
<name>A0A127M8R6_9GAMM</name>
<dbReference type="InterPro" id="IPR036921">
    <property type="entry name" value="PurM-like_N_sf"/>
</dbReference>
<dbReference type="PANTHER" id="PTHR10256:SF0">
    <property type="entry name" value="INACTIVE SELENIDE, WATER DIKINASE-LIKE PROTEIN-RELATED"/>
    <property type="match status" value="1"/>
</dbReference>
<dbReference type="STRING" id="1470434.AZF00_15345"/>
<dbReference type="GO" id="GO:0016260">
    <property type="term" value="P:selenocysteine biosynthetic process"/>
    <property type="evidence" value="ECO:0007669"/>
    <property type="project" value="TreeGrafter"/>
</dbReference>
<evidence type="ECO:0000259" key="6">
    <source>
        <dbReference type="PROSITE" id="PS50206"/>
    </source>
</evidence>
<dbReference type="EMBL" id="CP014544">
    <property type="protein sequence ID" value="AMO69585.1"/>
    <property type="molecule type" value="Genomic_DNA"/>
</dbReference>
<reference evidence="7 8" key="1">
    <citation type="submission" date="2015-12" db="EMBL/GenBank/DDBJ databases">
        <authorList>
            <person name="Shamseldin A."/>
            <person name="Moawad H."/>
            <person name="Abd El-Rahim W.M."/>
            <person name="Sadowsky M.J."/>
        </authorList>
    </citation>
    <scope>NUCLEOTIDE SEQUENCE [LARGE SCALE GENOMIC DNA]</scope>
    <source>
        <strain evidence="7 8">SM2</strain>
    </source>
</reference>
<dbReference type="SUPFAM" id="SSF55326">
    <property type="entry name" value="PurM N-terminal domain-like"/>
    <property type="match status" value="1"/>
</dbReference>
<dbReference type="KEGG" id="zal:AZF00_15345"/>
<dbReference type="GO" id="GO:0005737">
    <property type="term" value="C:cytoplasm"/>
    <property type="evidence" value="ECO:0007669"/>
    <property type="project" value="TreeGrafter"/>
</dbReference>
<dbReference type="InterPro" id="IPR004536">
    <property type="entry name" value="SPS/SelD"/>
</dbReference>
<dbReference type="Proteomes" id="UP000074119">
    <property type="component" value="Chromosome"/>
</dbReference>
<dbReference type="Pfam" id="PF02769">
    <property type="entry name" value="AIRS_C"/>
    <property type="match status" value="1"/>
</dbReference>
<accession>A0A127M8R6</accession>
<dbReference type="Gene3D" id="3.30.1330.10">
    <property type="entry name" value="PurM-like, N-terminal domain"/>
    <property type="match status" value="1"/>
</dbReference>
<organism evidence="7 8">
    <name type="scientific">Zhongshania aliphaticivorans</name>
    <dbReference type="NCBI Taxonomy" id="1470434"/>
    <lineage>
        <taxon>Bacteria</taxon>
        <taxon>Pseudomonadati</taxon>
        <taxon>Pseudomonadota</taxon>
        <taxon>Gammaproteobacteria</taxon>
        <taxon>Cellvibrionales</taxon>
        <taxon>Spongiibacteraceae</taxon>
        <taxon>Zhongshania</taxon>
    </lineage>
</organism>
<dbReference type="InterPro" id="IPR010918">
    <property type="entry name" value="PurM-like_C_dom"/>
</dbReference>
<evidence type="ECO:0000313" key="7">
    <source>
        <dbReference type="EMBL" id="AMO69585.1"/>
    </source>
</evidence>
<evidence type="ECO:0000256" key="1">
    <source>
        <dbReference type="ARBA" id="ARBA00022679"/>
    </source>
</evidence>
<dbReference type="GO" id="GO:0016491">
    <property type="term" value="F:oxidoreductase activity"/>
    <property type="evidence" value="ECO:0007669"/>
    <property type="project" value="InterPro"/>
</dbReference>
<keyword evidence="4" id="KW-0067">ATP-binding</keyword>
<dbReference type="CDD" id="cd02195">
    <property type="entry name" value="SelD"/>
    <property type="match status" value="1"/>
</dbReference>
<dbReference type="InterPro" id="IPR023753">
    <property type="entry name" value="FAD/NAD-binding_dom"/>
</dbReference>
<dbReference type="InterPro" id="IPR001763">
    <property type="entry name" value="Rhodanese-like_dom"/>
</dbReference>
<dbReference type="SUPFAM" id="SSF51905">
    <property type="entry name" value="FAD/NAD(P)-binding domain"/>
    <property type="match status" value="2"/>
</dbReference>
<dbReference type="GO" id="GO:0005524">
    <property type="term" value="F:ATP binding"/>
    <property type="evidence" value="ECO:0007669"/>
    <property type="project" value="UniProtKB-KW"/>
</dbReference>